<evidence type="ECO:0000256" key="3">
    <source>
        <dbReference type="ARBA" id="ARBA00022448"/>
    </source>
</evidence>
<comment type="similarity">
    <text evidence="2">Belongs to the ABC transporter superfamily. ABCG family. PDR (TC 3.A.1.205) subfamily.</text>
</comment>
<dbReference type="InterPro" id="IPR043926">
    <property type="entry name" value="ABCG_dom"/>
</dbReference>
<keyword evidence="3" id="KW-0813">Transport</keyword>
<dbReference type="InterPro" id="IPR027417">
    <property type="entry name" value="P-loop_NTPase"/>
</dbReference>
<evidence type="ECO:0000256" key="7">
    <source>
        <dbReference type="ARBA" id="ARBA00022989"/>
    </source>
</evidence>
<dbReference type="GO" id="GO:0005524">
    <property type="term" value="F:ATP binding"/>
    <property type="evidence" value="ECO:0007669"/>
    <property type="project" value="UniProtKB-KW"/>
</dbReference>
<keyword evidence="7 10" id="KW-1133">Transmembrane helix</keyword>
<dbReference type="GO" id="GO:0005886">
    <property type="term" value="C:plasma membrane"/>
    <property type="evidence" value="ECO:0007669"/>
    <property type="project" value="UniProtKB-ARBA"/>
</dbReference>
<evidence type="ECO:0000256" key="5">
    <source>
        <dbReference type="ARBA" id="ARBA00022741"/>
    </source>
</evidence>
<feature type="transmembrane region" description="Helical" evidence="10">
    <location>
        <begin position="914"/>
        <end position="939"/>
    </location>
</feature>
<evidence type="ECO:0000256" key="8">
    <source>
        <dbReference type="ARBA" id="ARBA00023136"/>
    </source>
</evidence>
<evidence type="ECO:0000313" key="13">
    <source>
        <dbReference type="Proteomes" id="UP001237642"/>
    </source>
</evidence>
<dbReference type="EMBL" id="JAUIZM010000004">
    <property type="protein sequence ID" value="KAK1390317.1"/>
    <property type="molecule type" value="Genomic_DNA"/>
</dbReference>
<name>A0AAD8MZE1_9APIA</name>
<keyword evidence="8 10" id="KW-0472">Membrane</keyword>
<keyword evidence="6" id="KW-0067">ATP-binding</keyword>
<dbReference type="GO" id="GO:0140359">
    <property type="term" value="F:ABC-type transporter activity"/>
    <property type="evidence" value="ECO:0007669"/>
    <property type="project" value="InterPro"/>
</dbReference>
<reference evidence="12" key="1">
    <citation type="submission" date="2023-02" db="EMBL/GenBank/DDBJ databases">
        <title>Genome of toxic invasive species Heracleum sosnowskyi carries increased number of genes despite the absence of recent whole-genome duplications.</title>
        <authorList>
            <person name="Schelkunov M."/>
            <person name="Shtratnikova V."/>
            <person name="Makarenko M."/>
            <person name="Klepikova A."/>
            <person name="Omelchenko D."/>
            <person name="Novikova G."/>
            <person name="Obukhova E."/>
            <person name="Bogdanov V."/>
            <person name="Penin A."/>
            <person name="Logacheva M."/>
        </authorList>
    </citation>
    <scope>NUCLEOTIDE SEQUENCE</scope>
    <source>
        <strain evidence="12">Hsosn_3</strain>
        <tissue evidence="12">Leaf</tissue>
    </source>
</reference>
<keyword evidence="5" id="KW-0547">Nucleotide-binding</keyword>
<feature type="transmembrane region" description="Helical" evidence="10">
    <location>
        <begin position="1108"/>
        <end position="1130"/>
    </location>
</feature>
<feature type="transmembrane region" description="Helical" evidence="10">
    <location>
        <begin position="582"/>
        <end position="606"/>
    </location>
</feature>
<dbReference type="Gene3D" id="3.40.50.300">
    <property type="entry name" value="P-loop containing nucleotide triphosphate hydrolases"/>
    <property type="match status" value="2"/>
</dbReference>
<evidence type="ECO:0000259" key="11">
    <source>
        <dbReference type="SMART" id="SM00382"/>
    </source>
</evidence>
<feature type="transmembrane region" description="Helical" evidence="10">
    <location>
        <begin position="475"/>
        <end position="494"/>
    </location>
</feature>
<dbReference type="Pfam" id="PF19055">
    <property type="entry name" value="ABC2_membrane_7"/>
    <property type="match status" value="1"/>
</dbReference>
<dbReference type="GO" id="GO:0016887">
    <property type="term" value="F:ATP hydrolysis activity"/>
    <property type="evidence" value="ECO:0007669"/>
    <property type="project" value="InterPro"/>
</dbReference>
<evidence type="ECO:0000256" key="6">
    <source>
        <dbReference type="ARBA" id="ARBA00022840"/>
    </source>
</evidence>
<feature type="domain" description="AAA+ ATPase" evidence="11">
    <location>
        <begin position="167"/>
        <end position="482"/>
    </location>
</feature>
<evidence type="ECO:0000256" key="9">
    <source>
        <dbReference type="SAM" id="MobiDB-lite"/>
    </source>
</evidence>
<feature type="transmembrane region" description="Helical" evidence="10">
    <location>
        <begin position="1027"/>
        <end position="1047"/>
    </location>
</feature>
<evidence type="ECO:0000256" key="2">
    <source>
        <dbReference type="ARBA" id="ARBA00006012"/>
    </source>
</evidence>
<organism evidence="12 13">
    <name type="scientific">Heracleum sosnowskyi</name>
    <dbReference type="NCBI Taxonomy" id="360622"/>
    <lineage>
        <taxon>Eukaryota</taxon>
        <taxon>Viridiplantae</taxon>
        <taxon>Streptophyta</taxon>
        <taxon>Embryophyta</taxon>
        <taxon>Tracheophyta</taxon>
        <taxon>Spermatophyta</taxon>
        <taxon>Magnoliopsida</taxon>
        <taxon>eudicotyledons</taxon>
        <taxon>Gunneridae</taxon>
        <taxon>Pentapetalae</taxon>
        <taxon>asterids</taxon>
        <taxon>campanulids</taxon>
        <taxon>Apiales</taxon>
        <taxon>Apiaceae</taxon>
        <taxon>Apioideae</taxon>
        <taxon>apioid superclade</taxon>
        <taxon>Tordylieae</taxon>
        <taxon>Tordyliinae</taxon>
        <taxon>Heracleum</taxon>
    </lineage>
</organism>
<feature type="region of interest" description="Disordered" evidence="9">
    <location>
        <begin position="1"/>
        <end position="23"/>
    </location>
</feature>
<accession>A0AAD8MZE1</accession>
<dbReference type="Proteomes" id="UP001237642">
    <property type="component" value="Unassembled WGS sequence"/>
</dbReference>
<dbReference type="Pfam" id="PF14510">
    <property type="entry name" value="ABC_trans_N"/>
    <property type="match status" value="1"/>
</dbReference>
<gene>
    <name evidence="12" type="ORF">POM88_018495</name>
</gene>
<sequence length="1138" mass="129266">MAEAAGKMVKKVSFKRSSSSFDRGSLASEEDVKELEWAAIERLPTMRRLRMSVIEDDEDGHSKVVDVTKLGPVEKRVFIHKLINHVQTDNARLLLKMKQRMDKVGIKLPTVEVRYKNLCVEAKCEVVHGEPLPTLWNSFKGIFAIPYCKSPAAKVGIIKGISGIIKPSRMTLLLGPPGCGKTTLLKALAGKLDKSLKVSGEVSYNECMLEDLNSQKISAYISQYDLHTPEMTVRETIDFSARCQGVESRKETMVEISRREKQAGIVPESEIDTYMKAISVSGLERTLQTDYTLKILGLDMCADTPVGDAIRRGISGGQKRRLATGEMIVSPKRECGFKCPERKGVADFLQEVTSKKDQGQYWYNSEVPYRYITVEEFREKFKNSRMGRSLDDELSRTVEDSETYLKKNILLDDKNNKYSTNKWELFKACLDREILLTRRNSFVHVFKLAQLIIIAIITMTVFLRYSPDVERFFCQFLLFFILHQSAVSLFRMLASICQTEVAATFSCNLLVLVMLLFGGFIIPQHSLPGWLQWGFWTSMVSYAEIGISVNEFLAPRWAKVASGNLTIGRETLSSHGLNFEAYAYWISLGALLGFTFLFNVGFTLALTYKKSPGASQAVISYEKLQQLQEDVCNDKAENNERSTTTPWLHNISNEGIEEGSKMVLPFEPLTLTFESVRYYVETPAEMRKTGIYQETRLQLLHDMTGAFKPGYHHTLTRLQELNLAAAIVMRAVKNVANTGRTVVCTIHQPSIDIFEAFDELILMKKGGQIVYSGPLGQHSSKLIDYFQSIPGVPEIKKNYNPATWMLEITMGSIEEQLGLDFAQVYKESQLYKENIEQIEVLREPQGSTRELHFPTLFPRSGWEQYKACLWKQNLSYWRSPSYNFKCLAFATVSAVLMGIVLWQKGTKIQDQQDLFNILSSVFIVLQVIGTNNCSSVIAIVASERSVLYREQFSGMYSSFAYSFAQVTIEIPYLLVQALVYSTVTYSAMGFYWSIGKVVWYFYVTFFTLLYFSYQGMLIVSLSSDMKVASILAVATYTILSLFSGFLIPGPAIPKWWVWLYYITPTSWFLNGIITPQYGDIKQEISAFGEKKSLNSFLEDYFGFYHDRLGIVAVIIAIFPILCALLFAYFIGKLKFQRR</sequence>
<dbReference type="PANTHER" id="PTHR19241">
    <property type="entry name" value="ATP-BINDING CASSETTE TRANSPORTER"/>
    <property type="match status" value="1"/>
</dbReference>
<dbReference type="InterPro" id="IPR013581">
    <property type="entry name" value="PDR_assoc"/>
</dbReference>
<evidence type="ECO:0000256" key="4">
    <source>
        <dbReference type="ARBA" id="ARBA00022692"/>
    </source>
</evidence>
<feature type="transmembrane region" description="Helical" evidence="10">
    <location>
        <begin position="999"/>
        <end position="1020"/>
    </location>
</feature>
<dbReference type="InterPro" id="IPR013525">
    <property type="entry name" value="ABC2_TM"/>
</dbReference>
<dbReference type="Pfam" id="PF08370">
    <property type="entry name" value="PDR_assoc"/>
    <property type="match status" value="1"/>
</dbReference>
<feature type="transmembrane region" description="Helical" evidence="10">
    <location>
        <begin position="442"/>
        <end position="463"/>
    </location>
</feature>
<feature type="transmembrane region" description="Helical" evidence="10">
    <location>
        <begin position="882"/>
        <end position="902"/>
    </location>
</feature>
<evidence type="ECO:0000256" key="1">
    <source>
        <dbReference type="ARBA" id="ARBA00004141"/>
    </source>
</evidence>
<protein>
    <recommendedName>
        <fullName evidence="11">AAA+ ATPase domain-containing protein</fullName>
    </recommendedName>
</protein>
<reference evidence="12" key="2">
    <citation type="submission" date="2023-05" db="EMBL/GenBank/DDBJ databases">
        <authorList>
            <person name="Schelkunov M.I."/>
        </authorList>
    </citation>
    <scope>NUCLEOTIDE SEQUENCE</scope>
    <source>
        <strain evidence="12">Hsosn_3</strain>
        <tissue evidence="12">Leaf</tissue>
    </source>
</reference>
<dbReference type="InterPro" id="IPR003593">
    <property type="entry name" value="AAA+_ATPase"/>
</dbReference>
<keyword evidence="4 10" id="KW-0812">Transmembrane</keyword>
<evidence type="ECO:0000313" key="12">
    <source>
        <dbReference type="EMBL" id="KAK1390317.1"/>
    </source>
</evidence>
<evidence type="ECO:0000256" key="10">
    <source>
        <dbReference type="SAM" id="Phobius"/>
    </source>
</evidence>
<keyword evidence="13" id="KW-1185">Reference proteome</keyword>
<dbReference type="AlphaFoldDB" id="A0AAD8MZE1"/>
<dbReference type="InterPro" id="IPR029481">
    <property type="entry name" value="ABC_trans_N"/>
</dbReference>
<dbReference type="Pfam" id="PF00005">
    <property type="entry name" value="ABC_tran"/>
    <property type="match status" value="1"/>
</dbReference>
<proteinExistence type="inferred from homology"/>
<dbReference type="SUPFAM" id="SSF52540">
    <property type="entry name" value="P-loop containing nucleoside triphosphate hydrolases"/>
    <property type="match status" value="2"/>
</dbReference>
<comment type="subcellular location">
    <subcellularLocation>
        <location evidence="1">Membrane</location>
        <topology evidence="1">Multi-pass membrane protein</topology>
    </subcellularLocation>
</comment>
<dbReference type="Pfam" id="PF01061">
    <property type="entry name" value="ABC2_membrane"/>
    <property type="match status" value="2"/>
</dbReference>
<dbReference type="SMART" id="SM00382">
    <property type="entry name" value="AAA"/>
    <property type="match status" value="1"/>
</dbReference>
<dbReference type="InterPro" id="IPR003439">
    <property type="entry name" value="ABC_transporter-like_ATP-bd"/>
</dbReference>
<comment type="caution">
    <text evidence="12">The sequence shown here is derived from an EMBL/GenBank/DDBJ whole genome shotgun (WGS) entry which is preliminary data.</text>
</comment>
<feature type="transmembrane region" description="Helical" evidence="10">
    <location>
        <begin position="501"/>
        <end position="522"/>
    </location>
</feature>
<feature type="transmembrane region" description="Helical" evidence="10">
    <location>
        <begin position="959"/>
        <end position="979"/>
    </location>
</feature>